<evidence type="ECO:0000256" key="13">
    <source>
        <dbReference type="SAM" id="MobiDB-lite"/>
    </source>
</evidence>
<feature type="region of interest" description="Disordered" evidence="13">
    <location>
        <begin position="388"/>
        <end position="413"/>
    </location>
</feature>
<dbReference type="InterPro" id="IPR036866">
    <property type="entry name" value="RibonucZ/Hydroxyglut_hydro"/>
</dbReference>
<dbReference type="Gene3D" id="3.40.50.12650">
    <property type="match status" value="1"/>
</dbReference>
<evidence type="ECO:0000256" key="6">
    <source>
        <dbReference type="ARBA" id="ARBA00022801"/>
    </source>
</evidence>
<evidence type="ECO:0000313" key="15">
    <source>
        <dbReference type="EnsemblMetazoa" id="ADIR001012-PA"/>
    </source>
</evidence>
<keyword evidence="9" id="KW-0234">DNA repair</keyword>
<keyword evidence="3" id="KW-0540">Nuclease</keyword>
<dbReference type="EnsemblMetazoa" id="ADIR001012-RA">
    <property type="protein sequence ID" value="ADIR001012-PA"/>
    <property type="gene ID" value="ADIR001012"/>
</dbReference>
<evidence type="ECO:0000259" key="14">
    <source>
        <dbReference type="Pfam" id="PF07522"/>
    </source>
</evidence>
<evidence type="ECO:0000256" key="11">
    <source>
        <dbReference type="ARBA" id="ARBA00039759"/>
    </source>
</evidence>
<evidence type="ECO:0000256" key="12">
    <source>
        <dbReference type="ARBA" id="ARBA00042677"/>
    </source>
</evidence>
<dbReference type="AlphaFoldDB" id="A0A182N057"/>
<accession>A0A182N057</accession>
<reference evidence="16" key="1">
    <citation type="submission" date="2013-03" db="EMBL/GenBank/DDBJ databases">
        <title>The Genome Sequence of Anopheles dirus WRAIR2.</title>
        <authorList>
            <consortium name="The Broad Institute Genomics Platform"/>
            <person name="Neafsey D.E."/>
            <person name="Walton C."/>
            <person name="Walker B."/>
            <person name="Young S.K."/>
            <person name="Zeng Q."/>
            <person name="Gargeya S."/>
            <person name="Fitzgerald M."/>
            <person name="Haas B."/>
            <person name="Abouelleil A."/>
            <person name="Allen A.W."/>
            <person name="Alvarado L."/>
            <person name="Arachchi H.M."/>
            <person name="Berlin A.M."/>
            <person name="Chapman S.B."/>
            <person name="Gainer-Dewar J."/>
            <person name="Goldberg J."/>
            <person name="Griggs A."/>
            <person name="Gujja S."/>
            <person name="Hansen M."/>
            <person name="Howarth C."/>
            <person name="Imamovic A."/>
            <person name="Ireland A."/>
            <person name="Larimer J."/>
            <person name="McCowan C."/>
            <person name="Murphy C."/>
            <person name="Pearson M."/>
            <person name="Poon T.W."/>
            <person name="Priest M."/>
            <person name="Roberts A."/>
            <person name="Saif S."/>
            <person name="Shea T."/>
            <person name="Sisk P."/>
            <person name="Sykes S."/>
            <person name="Wortman J."/>
            <person name="Nusbaum C."/>
            <person name="Birren B."/>
        </authorList>
    </citation>
    <scope>NUCLEOTIDE SEQUENCE [LARGE SCALE GENOMIC DNA]</scope>
    <source>
        <strain evidence="16">WRAIR2</strain>
    </source>
</reference>
<dbReference type="SUPFAM" id="SSF56281">
    <property type="entry name" value="Metallo-hydrolase/oxidoreductase"/>
    <property type="match status" value="1"/>
</dbReference>
<keyword evidence="16" id="KW-1185">Reference proteome</keyword>
<name>A0A182N057_9DIPT</name>
<sequence>MSTFSGLIPELPGIAIDCFDDQCRSGASLFFLSHCHTDHMRGLSDPAPLTGSLYMSPVSSVLIRHRFPLIADAVRELTLLEVVTQRVVPCDGSEPYELYVRTLPADHCPGSVMFYFETELVRVLYTGDFRPTPETRSAMALIRPQIVYLDSTFLSQRCAHFPTREASTEKIVQLCREWLQASPRNVVSLWLPAAYGSEDLFRQLHQGLHERIHVSDSQRRSYAHFAMLHEALTDDAGARIHACSGTVQQGNRLACREAAEAHRTDDPSVRTIRPSALRWRGLQPGDTFWSRSNNLHHVCYSTHASYNELGDVIRLLQPEARCIRFNVIEDAADEVEKERLVAAILEATAPSKATERSSPPMKVDPEEREVGELLLERIVYNKRKHWYRDDSDSDRSGEDEYTDKLPKRTPAGD</sequence>
<dbReference type="PANTHER" id="PTHR23240:SF8">
    <property type="entry name" value="PROTEIN ARTEMIS"/>
    <property type="match status" value="1"/>
</dbReference>
<keyword evidence="8" id="KW-0233">DNA recombination</keyword>
<dbReference type="Gene3D" id="3.60.15.10">
    <property type="entry name" value="Ribonuclease Z/Hydroxyacylglutathione hydrolase-like"/>
    <property type="match status" value="1"/>
</dbReference>
<dbReference type="InterPro" id="IPR011084">
    <property type="entry name" value="DRMBL"/>
</dbReference>
<organism evidence="15 16">
    <name type="scientific">Anopheles dirus</name>
    <dbReference type="NCBI Taxonomy" id="7168"/>
    <lineage>
        <taxon>Eukaryota</taxon>
        <taxon>Metazoa</taxon>
        <taxon>Ecdysozoa</taxon>
        <taxon>Arthropoda</taxon>
        <taxon>Hexapoda</taxon>
        <taxon>Insecta</taxon>
        <taxon>Pterygota</taxon>
        <taxon>Neoptera</taxon>
        <taxon>Endopterygota</taxon>
        <taxon>Diptera</taxon>
        <taxon>Nematocera</taxon>
        <taxon>Culicoidea</taxon>
        <taxon>Culicidae</taxon>
        <taxon>Anophelinae</taxon>
        <taxon>Anopheles</taxon>
    </lineage>
</organism>
<dbReference type="GO" id="GO:0036297">
    <property type="term" value="P:interstrand cross-link repair"/>
    <property type="evidence" value="ECO:0007669"/>
    <property type="project" value="TreeGrafter"/>
</dbReference>
<evidence type="ECO:0000256" key="10">
    <source>
        <dbReference type="ARBA" id="ARBA00023242"/>
    </source>
</evidence>
<dbReference type="GO" id="GO:0004519">
    <property type="term" value="F:endonuclease activity"/>
    <property type="evidence" value="ECO:0007669"/>
    <property type="project" value="UniProtKB-KW"/>
</dbReference>
<proteinExistence type="inferred from homology"/>
<keyword evidence="5" id="KW-0227">DNA damage</keyword>
<evidence type="ECO:0000256" key="7">
    <source>
        <dbReference type="ARBA" id="ARBA00022839"/>
    </source>
</evidence>
<evidence type="ECO:0000256" key="9">
    <source>
        <dbReference type="ARBA" id="ARBA00023204"/>
    </source>
</evidence>
<dbReference type="PANTHER" id="PTHR23240">
    <property type="entry name" value="DNA CROSS-LINK REPAIR PROTEIN PSO2/SNM1-RELATED"/>
    <property type="match status" value="1"/>
</dbReference>
<feature type="domain" description="DNA repair metallo-beta-lactamase" evidence="14">
    <location>
        <begin position="229"/>
        <end position="319"/>
    </location>
</feature>
<evidence type="ECO:0000313" key="16">
    <source>
        <dbReference type="Proteomes" id="UP000075884"/>
    </source>
</evidence>
<protein>
    <recommendedName>
        <fullName evidence="11">Protein artemis</fullName>
    </recommendedName>
    <alternativeName>
        <fullName evidence="12">DNA cross-link repair 1C protein</fullName>
    </alternativeName>
</protein>
<evidence type="ECO:0000256" key="8">
    <source>
        <dbReference type="ARBA" id="ARBA00023172"/>
    </source>
</evidence>
<evidence type="ECO:0000256" key="4">
    <source>
        <dbReference type="ARBA" id="ARBA00022759"/>
    </source>
</evidence>
<dbReference type="GO" id="GO:0006303">
    <property type="term" value="P:double-strand break repair via nonhomologous end joining"/>
    <property type="evidence" value="ECO:0007669"/>
    <property type="project" value="TreeGrafter"/>
</dbReference>
<feature type="compositionally biased region" description="Basic and acidic residues" evidence="13">
    <location>
        <begin position="388"/>
        <end position="406"/>
    </location>
</feature>
<evidence type="ECO:0000256" key="2">
    <source>
        <dbReference type="ARBA" id="ARBA00010304"/>
    </source>
</evidence>
<keyword evidence="4" id="KW-0255">Endonuclease</keyword>
<dbReference type="Proteomes" id="UP000075884">
    <property type="component" value="Unassembled WGS sequence"/>
</dbReference>
<dbReference type="GO" id="GO:0035312">
    <property type="term" value="F:5'-3' DNA exonuclease activity"/>
    <property type="evidence" value="ECO:0007669"/>
    <property type="project" value="TreeGrafter"/>
</dbReference>
<comment type="similarity">
    <text evidence="2">Belongs to the DNA repair metallo-beta-lactamase (DRMBL) family.</text>
</comment>
<keyword evidence="6" id="KW-0378">Hydrolase</keyword>
<dbReference type="GO" id="GO:0000723">
    <property type="term" value="P:telomere maintenance"/>
    <property type="evidence" value="ECO:0007669"/>
    <property type="project" value="TreeGrafter"/>
</dbReference>
<evidence type="ECO:0000256" key="1">
    <source>
        <dbReference type="ARBA" id="ARBA00004123"/>
    </source>
</evidence>
<reference evidence="15" key="2">
    <citation type="submission" date="2020-05" db="UniProtKB">
        <authorList>
            <consortium name="EnsemblMetazoa"/>
        </authorList>
    </citation>
    <scope>IDENTIFICATION</scope>
    <source>
        <strain evidence="15">WRAIR2</strain>
    </source>
</reference>
<dbReference type="GO" id="GO:0003684">
    <property type="term" value="F:damaged DNA binding"/>
    <property type="evidence" value="ECO:0007669"/>
    <property type="project" value="TreeGrafter"/>
</dbReference>
<dbReference type="VEuPathDB" id="VectorBase:ADIR001012"/>
<dbReference type="Pfam" id="PF07522">
    <property type="entry name" value="DRMBL"/>
    <property type="match status" value="1"/>
</dbReference>
<dbReference type="GO" id="GO:0006310">
    <property type="term" value="P:DNA recombination"/>
    <property type="evidence" value="ECO:0007669"/>
    <property type="project" value="UniProtKB-KW"/>
</dbReference>
<dbReference type="GO" id="GO:0005634">
    <property type="term" value="C:nucleus"/>
    <property type="evidence" value="ECO:0007669"/>
    <property type="project" value="UniProtKB-SubCell"/>
</dbReference>
<evidence type="ECO:0000256" key="3">
    <source>
        <dbReference type="ARBA" id="ARBA00022722"/>
    </source>
</evidence>
<keyword evidence="7" id="KW-0269">Exonuclease</keyword>
<comment type="subcellular location">
    <subcellularLocation>
        <location evidence="1">Nucleus</location>
    </subcellularLocation>
</comment>
<evidence type="ECO:0000256" key="5">
    <source>
        <dbReference type="ARBA" id="ARBA00022763"/>
    </source>
</evidence>
<keyword evidence="10" id="KW-0539">Nucleus</keyword>
<dbReference type="STRING" id="7168.A0A182N057"/>